<dbReference type="PANTHER" id="PTHR35093">
    <property type="entry name" value="OUTER MEMBRANE PROTEIN NMB0088-RELATED"/>
    <property type="match status" value="1"/>
</dbReference>
<evidence type="ECO:0000256" key="5">
    <source>
        <dbReference type="ARBA" id="ARBA00022729"/>
    </source>
</evidence>
<feature type="signal peptide" evidence="8">
    <location>
        <begin position="1"/>
        <end position="28"/>
    </location>
</feature>
<dbReference type="PANTHER" id="PTHR35093:SF8">
    <property type="entry name" value="OUTER MEMBRANE PROTEIN NMB0088-RELATED"/>
    <property type="match status" value="1"/>
</dbReference>
<accession>A0A917F8H3</accession>
<dbReference type="AlphaFoldDB" id="A0A917F8H3"/>
<comment type="subcellular location">
    <subcellularLocation>
        <location evidence="1">Cell outer membrane</location>
        <topology evidence="1">Multi-pass membrane protein</topology>
    </subcellularLocation>
</comment>
<reference evidence="9" key="2">
    <citation type="submission" date="2020-09" db="EMBL/GenBank/DDBJ databases">
        <authorList>
            <person name="Sun Q."/>
            <person name="Zhou Y."/>
        </authorList>
    </citation>
    <scope>NUCLEOTIDE SEQUENCE</scope>
    <source>
        <strain evidence="9">CGMCC 1.15254</strain>
    </source>
</reference>
<comment type="similarity">
    <text evidence="2">Belongs to the OmpP1/FadL family.</text>
</comment>
<dbReference type="GO" id="GO:0009279">
    <property type="term" value="C:cell outer membrane"/>
    <property type="evidence" value="ECO:0007669"/>
    <property type="project" value="UniProtKB-SubCell"/>
</dbReference>
<evidence type="ECO:0000256" key="4">
    <source>
        <dbReference type="ARBA" id="ARBA00022692"/>
    </source>
</evidence>
<organism evidence="9 10">
    <name type="scientific">Terasakiella brassicae</name>
    <dbReference type="NCBI Taxonomy" id="1634917"/>
    <lineage>
        <taxon>Bacteria</taxon>
        <taxon>Pseudomonadati</taxon>
        <taxon>Pseudomonadota</taxon>
        <taxon>Alphaproteobacteria</taxon>
        <taxon>Rhodospirillales</taxon>
        <taxon>Terasakiellaceae</taxon>
        <taxon>Terasakiella</taxon>
    </lineage>
</organism>
<keyword evidence="6" id="KW-0472">Membrane</keyword>
<dbReference type="EMBL" id="BMHV01000003">
    <property type="protein sequence ID" value="GGF55462.1"/>
    <property type="molecule type" value="Genomic_DNA"/>
</dbReference>
<dbReference type="RefSeq" id="WP_188661441.1">
    <property type="nucleotide sequence ID" value="NZ_BMHV01000003.1"/>
</dbReference>
<keyword evidence="10" id="KW-1185">Reference proteome</keyword>
<dbReference type="Proteomes" id="UP000632498">
    <property type="component" value="Unassembled WGS sequence"/>
</dbReference>
<keyword evidence="4" id="KW-0812">Transmembrane</keyword>
<evidence type="ECO:0000313" key="9">
    <source>
        <dbReference type="EMBL" id="GGF55462.1"/>
    </source>
</evidence>
<gene>
    <name evidence="9" type="ORF">GCM10011332_06080</name>
</gene>
<sequence length="421" mass="45771">MPKLSKCHFMATFAATAALMAGAQQVQAAGFQLKEQSAEGQGNSFAGSTAKAHDASTIFFNPAGMSRLEGNQFQANASLIMPSAEYKHGSSSRVGGTLFNDTNDNGGVTALVPSLYGVYEVNDKMKVGVSVNTPFGLSTDYKDDWVGAQYNLLSKIETITTTPSVSYQINPQLSFGVGLQIQYLGGELTRKASPVVGGDVELKADDMGVGATFGVLYQYSEGGRIGVNYRSQVNHTLDGHVKISNSTGGAADAYYRAEAELTTPDIISFGWYHELDDKWAVMSDIAWTNWSVFKELRVQDKVGTRADAVTTYQWDDTMFYSLGVNYQYDDQWKFQTGVAYDEGAANDEHRTAGIPDSDRYWLSVGTEYKMNDSVTWNIGYSHLWGDDAKVTEDSRAATGSGFAGTFENHVDIVTAGVNITF</sequence>
<proteinExistence type="inferred from homology"/>
<evidence type="ECO:0000256" key="3">
    <source>
        <dbReference type="ARBA" id="ARBA00022452"/>
    </source>
</evidence>
<evidence type="ECO:0000256" key="1">
    <source>
        <dbReference type="ARBA" id="ARBA00004571"/>
    </source>
</evidence>
<evidence type="ECO:0000313" key="10">
    <source>
        <dbReference type="Proteomes" id="UP000632498"/>
    </source>
</evidence>
<reference evidence="9" key="1">
    <citation type="journal article" date="2014" name="Int. J. Syst. Evol. Microbiol.">
        <title>Complete genome sequence of Corynebacterium casei LMG S-19264T (=DSM 44701T), isolated from a smear-ripened cheese.</title>
        <authorList>
            <consortium name="US DOE Joint Genome Institute (JGI-PGF)"/>
            <person name="Walter F."/>
            <person name="Albersmeier A."/>
            <person name="Kalinowski J."/>
            <person name="Ruckert C."/>
        </authorList>
    </citation>
    <scope>NUCLEOTIDE SEQUENCE</scope>
    <source>
        <strain evidence="9">CGMCC 1.15254</strain>
    </source>
</reference>
<keyword evidence="5 8" id="KW-0732">Signal</keyword>
<dbReference type="Pfam" id="PF03349">
    <property type="entry name" value="Toluene_X"/>
    <property type="match status" value="1"/>
</dbReference>
<dbReference type="Gene3D" id="2.40.160.60">
    <property type="entry name" value="Outer membrane protein transport protein (OMPP1/FadL/TodX)"/>
    <property type="match status" value="1"/>
</dbReference>
<protein>
    <submittedName>
        <fullName evidence="9">Aromatic hydrocarbon degradation protein</fullName>
    </submittedName>
</protein>
<evidence type="ECO:0000256" key="2">
    <source>
        <dbReference type="ARBA" id="ARBA00008163"/>
    </source>
</evidence>
<dbReference type="SUPFAM" id="SSF56935">
    <property type="entry name" value="Porins"/>
    <property type="match status" value="1"/>
</dbReference>
<name>A0A917F8H3_9PROT</name>
<dbReference type="GO" id="GO:0015483">
    <property type="term" value="F:long-chain fatty acid transporting porin activity"/>
    <property type="evidence" value="ECO:0007669"/>
    <property type="project" value="TreeGrafter"/>
</dbReference>
<evidence type="ECO:0000256" key="7">
    <source>
        <dbReference type="ARBA" id="ARBA00023237"/>
    </source>
</evidence>
<keyword evidence="3" id="KW-1134">Transmembrane beta strand</keyword>
<keyword evidence="7" id="KW-0998">Cell outer membrane</keyword>
<dbReference type="InterPro" id="IPR005017">
    <property type="entry name" value="OMPP1/FadL/TodX"/>
</dbReference>
<evidence type="ECO:0000256" key="6">
    <source>
        <dbReference type="ARBA" id="ARBA00023136"/>
    </source>
</evidence>
<comment type="caution">
    <text evidence="9">The sequence shown here is derived from an EMBL/GenBank/DDBJ whole genome shotgun (WGS) entry which is preliminary data.</text>
</comment>
<feature type="chain" id="PRO_5037135274" evidence="8">
    <location>
        <begin position="29"/>
        <end position="421"/>
    </location>
</feature>
<evidence type="ECO:0000256" key="8">
    <source>
        <dbReference type="SAM" id="SignalP"/>
    </source>
</evidence>